<dbReference type="Pfam" id="PF13924">
    <property type="entry name" value="Lipocalin_5"/>
    <property type="match status" value="1"/>
</dbReference>
<dbReference type="Proteomes" id="UP000193465">
    <property type="component" value="Unassembled WGS sequence"/>
</dbReference>
<protein>
    <recommendedName>
        <fullName evidence="1">Lipocalin-like domain-containing protein</fullName>
    </recommendedName>
</protein>
<keyword evidence="3" id="KW-1185">Reference proteome</keyword>
<feature type="domain" description="Lipocalin-like" evidence="1">
    <location>
        <begin position="42"/>
        <end position="151"/>
    </location>
</feature>
<dbReference type="AlphaFoldDB" id="A0A1X1U039"/>
<dbReference type="EMBL" id="LQOT01000019">
    <property type="protein sequence ID" value="ORV50029.1"/>
    <property type="molecule type" value="Genomic_DNA"/>
</dbReference>
<dbReference type="STRING" id="188915.AWC02_05490"/>
<evidence type="ECO:0000259" key="1">
    <source>
        <dbReference type="Pfam" id="PF13924"/>
    </source>
</evidence>
<evidence type="ECO:0000313" key="3">
    <source>
        <dbReference type="Proteomes" id="UP000193465"/>
    </source>
</evidence>
<gene>
    <name evidence="2" type="ORF">AWC02_05490</name>
</gene>
<name>A0A1X1U039_9MYCO</name>
<accession>A0A1X1U039</accession>
<evidence type="ECO:0000313" key="2">
    <source>
        <dbReference type="EMBL" id="ORV50029.1"/>
    </source>
</evidence>
<dbReference type="InterPro" id="IPR024311">
    <property type="entry name" value="Lipocalin-like"/>
</dbReference>
<dbReference type="RefSeq" id="WP_085127710.1">
    <property type="nucleotide sequence ID" value="NZ_LQOT01000019.1"/>
</dbReference>
<comment type="caution">
    <text evidence="2">The sequence shown here is derived from an EMBL/GenBank/DDBJ whole genome shotgun (WGS) entry which is preliminary data.</text>
</comment>
<sequence length="153" mass="16508">MSTLREAMLGGWELLSFESRGSARLDAGEAKLGPRYEPVDTATGAVSHPLGTQPRGLILYTGDGYMSAQLTGSAEEAVRDGMSSSYIAYGGRFHVDEDTATVRHEVSVSMLPQLLAAPQVRQARVDGDRLTLSATTTTDGVTGRHTLVWVRRR</sequence>
<organism evidence="2 3">
    <name type="scientific">Mycolicibacter engbaekii</name>
    <dbReference type="NCBI Taxonomy" id="188915"/>
    <lineage>
        <taxon>Bacteria</taxon>
        <taxon>Bacillati</taxon>
        <taxon>Actinomycetota</taxon>
        <taxon>Actinomycetes</taxon>
        <taxon>Mycobacteriales</taxon>
        <taxon>Mycobacteriaceae</taxon>
        <taxon>Mycolicibacter</taxon>
    </lineage>
</organism>
<proteinExistence type="predicted"/>
<reference evidence="2 3" key="1">
    <citation type="submission" date="2016-01" db="EMBL/GenBank/DDBJ databases">
        <title>The new phylogeny of the genus Mycobacterium.</title>
        <authorList>
            <person name="Tarcisio F."/>
            <person name="Conor M."/>
            <person name="Antonella G."/>
            <person name="Elisabetta G."/>
            <person name="Giulia F.S."/>
            <person name="Sara T."/>
            <person name="Anna F."/>
            <person name="Clotilde B."/>
            <person name="Roberto B."/>
            <person name="Veronica D.S."/>
            <person name="Fabio R."/>
            <person name="Monica P."/>
            <person name="Olivier J."/>
            <person name="Enrico T."/>
            <person name="Nicola S."/>
        </authorList>
    </citation>
    <scope>NUCLEOTIDE SEQUENCE [LARGE SCALE GENOMIC DNA]</scope>
    <source>
        <strain evidence="2 3">ATCC 27353</strain>
    </source>
</reference>